<evidence type="ECO:0000256" key="2">
    <source>
        <dbReference type="ARBA" id="ARBA00022857"/>
    </source>
</evidence>
<sequence length="478" mass="52212">MAVDSPRPAPWESVPAHEQLFVLVTGANRQVAPFDAGTLARFKQKAKANWPPSIHLRLWKLTRPFLAANSGVGLGFAQRLIDDFLATRSLEAHLVILATTRSVGKPRRPCSGPAPSLRGVRVPRLDSVVFNAAYGGWEGCNYPMAVWSILRKGLVQSVTWPDFKNALPTRILNEQQSYGYPEKPLLGEVFAACVFGHYLLAHELLPLLGRRASSPLAPSRIVWSSSLEAVADVFSIDDLQGLTRANSYESAKRLTDVLALTSGLPAARPFSSRWLDADRAVAPDGGETAGEKAEAPEAGAGAVVPPRVYLSHPGIVASTLFPVPWFLFWAYELALVVSRWLGSPWHCVDGYTGAAAAVWLSLQSQILLDEAHADRVKWGSSADRHGRVDVKKTEVEGWGWEGRPEDAQAFAADTAVGVLRKSIGRKYGVVDVTAEDIIRFEELGAACWKEMEELRSTWDDIIDDNDTPSSISNGKLDE</sequence>
<keyword evidence="2" id="KW-0521">NADP</keyword>
<dbReference type="GO" id="GO:0005741">
    <property type="term" value="C:mitochondrial outer membrane"/>
    <property type="evidence" value="ECO:0007669"/>
    <property type="project" value="TreeGrafter"/>
</dbReference>
<evidence type="ECO:0000256" key="3">
    <source>
        <dbReference type="ARBA" id="ARBA00023002"/>
    </source>
</evidence>
<protein>
    <recommendedName>
        <fullName evidence="7">3-keto-steroid reductase</fullName>
    </recommendedName>
</protein>
<evidence type="ECO:0008006" key="7">
    <source>
        <dbReference type="Google" id="ProtNLM"/>
    </source>
</evidence>
<dbReference type="GO" id="GO:0005811">
    <property type="term" value="C:lipid droplet"/>
    <property type="evidence" value="ECO:0007669"/>
    <property type="project" value="TreeGrafter"/>
</dbReference>
<keyword evidence="4" id="KW-0443">Lipid metabolism</keyword>
<evidence type="ECO:0000313" key="6">
    <source>
        <dbReference type="Proteomes" id="UP000054481"/>
    </source>
</evidence>
<organism evidence="5 6">
    <name type="scientific">Hirsutella minnesotensis 3608</name>
    <dbReference type="NCBI Taxonomy" id="1043627"/>
    <lineage>
        <taxon>Eukaryota</taxon>
        <taxon>Fungi</taxon>
        <taxon>Dikarya</taxon>
        <taxon>Ascomycota</taxon>
        <taxon>Pezizomycotina</taxon>
        <taxon>Sordariomycetes</taxon>
        <taxon>Hypocreomycetidae</taxon>
        <taxon>Hypocreales</taxon>
        <taxon>Ophiocordycipitaceae</taxon>
        <taxon>Hirsutella</taxon>
    </lineage>
</organism>
<reference evidence="5 6" key="1">
    <citation type="journal article" date="2014" name="Genome Biol. Evol.">
        <title>Comparative genomics and transcriptomics analyses reveal divergent lifestyle features of nematode endoparasitic fungus Hirsutella minnesotensis.</title>
        <authorList>
            <person name="Lai Y."/>
            <person name="Liu K."/>
            <person name="Zhang X."/>
            <person name="Zhang X."/>
            <person name="Li K."/>
            <person name="Wang N."/>
            <person name="Shu C."/>
            <person name="Wu Y."/>
            <person name="Wang C."/>
            <person name="Bushley K.E."/>
            <person name="Xiang M."/>
            <person name="Liu X."/>
        </authorList>
    </citation>
    <scope>NUCLEOTIDE SEQUENCE [LARGE SCALE GENOMIC DNA]</scope>
    <source>
        <strain evidence="5 6">3608</strain>
    </source>
</reference>
<keyword evidence="6" id="KW-1185">Reference proteome</keyword>
<dbReference type="GO" id="GO:0006696">
    <property type="term" value="P:ergosterol biosynthetic process"/>
    <property type="evidence" value="ECO:0007669"/>
    <property type="project" value="TreeGrafter"/>
</dbReference>
<evidence type="ECO:0000256" key="4">
    <source>
        <dbReference type="ARBA" id="ARBA00023098"/>
    </source>
</evidence>
<dbReference type="InterPro" id="IPR051593">
    <property type="entry name" value="Ergosterol_Biosynth_ERG27"/>
</dbReference>
<dbReference type="PANTHER" id="PTHR43647:SF1">
    <property type="entry name" value="3-KETO-STEROID REDUCTASE ERG27"/>
    <property type="match status" value="1"/>
</dbReference>
<dbReference type="PANTHER" id="PTHR43647">
    <property type="entry name" value="DEHYDROGENASE"/>
    <property type="match status" value="1"/>
</dbReference>
<evidence type="ECO:0000256" key="1">
    <source>
        <dbReference type="ARBA" id="ARBA00022516"/>
    </source>
</evidence>
<keyword evidence="3" id="KW-0560">Oxidoreductase</keyword>
<dbReference type="Proteomes" id="UP000054481">
    <property type="component" value="Unassembled WGS sequence"/>
</dbReference>
<dbReference type="EMBL" id="KQ030627">
    <property type="protein sequence ID" value="KJZ70420.1"/>
    <property type="molecule type" value="Genomic_DNA"/>
</dbReference>
<accession>A0A0F7ZKC5</accession>
<dbReference type="GO" id="GO:0005789">
    <property type="term" value="C:endoplasmic reticulum membrane"/>
    <property type="evidence" value="ECO:0007669"/>
    <property type="project" value="TreeGrafter"/>
</dbReference>
<gene>
    <name evidence="5" type="ORF">HIM_10188</name>
</gene>
<keyword evidence="1" id="KW-0444">Lipid biosynthesis</keyword>
<name>A0A0F7ZKC5_9HYPO</name>
<dbReference type="AlphaFoldDB" id="A0A0F7ZKC5"/>
<dbReference type="GO" id="GO:0000253">
    <property type="term" value="F:3-beta-hydroxysteroid 3-dehydrogenase (NADP+) activity"/>
    <property type="evidence" value="ECO:0007669"/>
    <property type="project" value="TreeGrafter"/>
</dbReference>
<proteinExistence type="predicted"/>
<dbReference type="OrthoDB" id="9989144at2759"/>
<dbReference type="Gene3D" id="3.40.50.720">
    <property type="entry name" value="NAD(P)-binding Rossmann-like Domain"/>
    <property type="match status" value="1"/>
</dbReference>
<evidence type="ECO:0000313" key="5">
    <source>
        <dbReference type="EMBL" id="KJZ70420.1"/>
    </source>
</evidence>